<evidence type="ECO:0000256" key="1">
    <source>
        <dbReference type="SAM" id="MobiDB-lite"/>
    </source>
</evidence>
<protein>
    <recommendedName>
        <fullName evidence="4">Transmembrane protein</fullName>
    </recommendedName>
</protein>
<proteinExistence type="predicted"/>
<evidence type="ECO:0000313" key="2">
    <source>
        <dbReference type="EMBL" id="MBP2032314.1"/>
    </source>
</evidence>
<evidence type="ECO:0000313" key="3">
    <source>
        <dbReference type="Proteomes" id="UP001519307"/>
    </source>
</evidence>
<feature type="compositionally biased region" description="Basic and acidic residues" evidence="1">
    <location>
        <begin position="206"/>
        <end position="234"/>
    </location>
</feature>
<name>A0ABS4KQK4_9CLOT</name>
<comment type="caution">
    <text evidence="2">The sequence shown here is derived from an EMBL/GenBank/DDBJ whole genome shotgun (WGS) entry which is preliminary data.</text>
</comment>
<dbReference type="Proteomes" id="UP001519307">
    <property type="component" value="Unassembled WGS sequence"/>
</dbReference>
<organism evidence="2 3">
    <name type="scientific">Clostridium algifaecis</name>
    <dbReference type="NCBI Taxonomy" id="1472040"/>
    <lineage>
        <taxon>Bacteria</taxon>
        <taxon>Bacillati</taxon>
        <taxon>Bacillota</taxon>
        <taxon>Clostridia</taxon>
        <taxon>Eubacteriales</taxon>
        <taxon>Clostridiaceae</taxon>
        <taxon>Clostridium</taxon>
    </lineage>
</organism>
<gene>
    <name evidence="2" type="ORF">J2Z42_000979</name>
</gene>
<dbReference type="EMBL" id="JAGGLM010000004">
    <property type="protein sequence ID" value="MBP2032314.1"/>
    <property type="molecule type" value="Genomic_DNA"/>
</dbReference>
<accession>A0ABS4KQK4</accession>
<reference evidence="2 3" key="1">
    <citation type="submission" date="2021-03" db="EMBL/GenBank/DDBJ databases">
        <title>Genomic Encyclopedia of Type Strains, Phase IV (KMG-IV): sequencing the most valuable type-strain genomes for metagenomic binning, comparative biology and taxonomic classification.</title>
        <authorList>
            <person name="Goeker M."/>
        </authorList>
    </citation>
    <scope>NUCLEOTIDE SEQUENCE [LARGE SCALE GENOMIC DNA]</scope>
    <source>
        <strain evidence="2 3">DSM 28783</strain>
    </source>
</reference>
<keyword evidence="3" id="KW-1185">Reference proteome</keyword>
<feature type="region of interest" description="Disordered" evidence="1">
    <location>
        <begin position="206"/>
        <end position="288"/>
    </location>
</feature>
<feature type="compositionally biased region" description="Basic and acidic residues" evidence="1">
    <location>
        <begin position="243"/>
        <end position="288"/>
    </location>
</feature>
<evidence type="ECO:0008006" key="4">
    <source>
        <dbReference type="Google" id="ProtNLM"/>
    </source>
</evidence>
<feature type="region of interest" description="Disordered" evidence="1">
    <location>
        <begin position="156"/>
        <end position="179"/>
    </location>
</feature>
<sequence length="443" mass="52216">MEKLAQKKSYSRYFIILQEDEKGYSLASDKIASGYAKLETKNDKCKISYYVQNLKKDKTPYYMILICNKKDVKKIVNIGEMNIDDYGRADVSYEYPVNNVCDTGIPMDRISGAAIVRILDNNIIAVMSGFASMEIPDWKSFEIINYKRKKVDISENENEKFEANSKNDKKDKKVKFKESDESENKSIFDKYEQTIEMEKKTAQISKEKYAEDKVEDNNEKNNILNEEHSVENNIKDNIGNNVQKKEEEKKEIKEEVDNKIESELNRIKTDSSDQEKNKQNKEDVKQNKEDIYIDSSSVKLDENYRTQNDDLKDDFFKSLVQEFNEIPNLNSELKRCKWYEVPVENMKNVDNSNKYRFIYYPMSPYYNYIGKYKHFLIGYKYDKNENVKYMIYGIPGEKSKEAQPYGGRSGFVTWISGKDKNELGYWLMFYDFRTGIIQIPVKK</sequence>